<dbReference type="InterPro" id="IPR036005">
    <property type="entry name" value="Creatinase/aminopeptidase-like"/>
</dbReference>
<dbReference type="GO" id="GO:0006508">
    <property type="term" value="P:proteolysis"/>
    <property type="evidence" value="ECO:0007669"/>
    <property type="project" value="TreeGrafter"/>
</dbReference>
<dbReference type="Gene3D" id="3.40.350.10">
    <property type="entry name" value="Creatinase/prolidase N-terminal domain"/>
    <property type="match status" value="1"/>
</dbReference>
<dbReference type="Gene3D" id="3.90.230.10">
    <property type="entry name" value="Creatinase/methionine aminopeptidase superfamily"/>
    <property type="match status" value="1"/>
</dbReference>
<evidence type="ECO:0000256" key="10">
    <source>
        <dbReference type="ARBA" id="ARBA00023211"/>
    </source>
</evidence>
<evidence type="ECO:0000259" key="13">
    <source>
        <dbReference type="SMART" id="SM01011"/>
    </source>
</evidence>
<evidence type="ECO:0000256" key="8">
    <source>
        <dbReference type="ARBA" id="ARBA00022801"/>
    </source>
</evidence>
<keyword evidence="7" id="KW-0479">Metal-binding</keyword>
<feature type="region of interest" description="Disordered" evidence="12">
    <location>
        <begin position="17"/>
        <end position="39"/>
    </location>
</feature>
<evidence type="ECO:0000256" key="5">
    <source>
        <dbReference type="ARBA" id="ARBA00012574"/>
    </source>
</evidence>
<dbReference type="InterPro" id="IPR000994">
    <property type="entry name" value="Pept_M24"/>
</dbReference>
<dbReference type="Pfam" id="PF00557">
    <property type="entry name" value="Peptidase_M24"/>
    <property type="match status" value="1"/>
</dbReference>
<evidence type="ECO:0000313" key="15">
    <source>
        <dbReference type="Proteomes" id="UP000799441"/>
    </source>
</evidence>
<organism evidence="14 15">
    <name type="scientific">Polychaeton citri CBS 116435</name>
    <dbReference type="NCBI Taxonomy" id="1314669"/>
    <lineage>
        <taxon>Eukaryota</taxon>
        <taxon>Fungi</taxon>
        <taxon>Dikarya</taxon>
        <taxon>Ascomycota</taxon>
        <taxon>Pezizomycotina</taxon>
        <taxon>Dothideomycetes</taxon>
        <taxon>Dothideomycetidae</taxon>
        <taxon>Capnodiales</taxon>
        <taxon>Capnodiaceae</taxon>
        <taxon>Polychaeton</taxon>
    </lineage>
</organism>
<dbReference type="SMART" id="SM01011">
    <property type="entry name" value="AMP_N"/>
    <property type="match status" value="1"/>
</dbReference>
<reference evidence="14" key="1">
    <citation type="journal article" date="2020" name="Stud. Mycol.">
        <title>101 Dothideomycetes genomes: a test case for predicting lifestyles and emergence of pathogens.</title>
        <authorList>
            <person name="Haridas S."/>
            <person name="Albert R."/>
            <person name="Binder M."/>
            <person name="Bloem J."/>
            <person name="Labutti K."/>
            <person name="Salamov A."/>
            <person name="Andreopoulos B."/>
            <person name="Baker S."/>
            <person name="Barry K."/>
            <person name="Bills G."/>
            <person name="Bluhm B."/>
            <person name="Cannon C."/>
            <person name="Castanera R."/>
            <person name="Culley D."/>
            <person name="Daum C."/>
            <person name="Ezra D."/>
            <person name="Gonzalez J."/>
            <person name="Henrissat B."/>
            <person name="Kuo A."/>
            <person name="Liang C."/>
            <person name="Lipzen A."/>
            <person name="Lutzoni F."/>
            <person name="Magnuson J."/>
            <person name="Mondo S."/>
            <person name="Nolan M."/>
            <person name="Ohm R."/>
            <person name="Pangilinan J."/>
            <person name="Park H.-J."/>
            <person name="Ramirez L."/>
            <person name="Alfaro M."/>
            <person name="Sun H."/>
            <person name="Tritt A."/>
            <person name="Yoshinaga Y."/>
            <person name="Zwiers L.-H."/>
            <person name="Turgeon B."/>
            <person name="Goodwin S."/>
            <person name="Spatafora J."/>
            <person name="Crous P."/>
            <person name="Grigoriev I."/>
        </authorList>
    </citation>
    <scope>NUCLEOTIDE SEQUENCE</scope>
    <source>
        <strain evidence="14">CBS 116435</strain>
    </source>
</reference>
<keyword evidence="15" id="KW-1185">Reference proteome</keyword>
<dbReference type="InterPro" id="IPR029149">
    <property type="entry name" value="Creatin/AminoP/Spt16_N"/>
</dbReference>
<sequence length="515" mass="56738">MRRTAPALQPLRAAIHPNPTFRSRPRFPRQTPRRSGSANRVVSTLQYSTARCYATERTVSAAEMAFGQPLHETHPHLIASGDLTQGISALEYHHRRAALASKLPRGGIAVLAANELKYRSGAVFYEYHQDPNFFYLTGFNEPEAVAVIVKGQSDVEYHFHLFVRPKDAHAELWDGARSGVQAAEDVFNADDAHSIDEVSNVLPALLSSATTVYTDIGTGKARSSFSRFFNSGTSQRAEGFAKALQDAAVKPLRPLMNELRLNKSPAELDLMRTAGRVSGEAFTTAIKRSQHTAYQSEKQLWTDLSHSFRSGGLDGEAYVPVVGGGTNALSIHYVRNDAILDPSDLVLVDAGGEVGGYITDITRTWPVSGKFTPAQRDLYQMLLNVQKSCVSLCREDADVTLDRLHRICEGYLLSGLKDLGFDFTRDGLDSLFPHHVGHYIGLDVHDAPGYPRNDRLREAQCITIEPGVYVPADDGRWPQHFRGLGIRIEDSVIVGKERVEVLTGSAVKEVKDIEG</sequence>
<dbReference type="OrthoDB" id="4215474at2759"/>
<comment type="cofactor">
    <cofactor evidence="2">
        <name>Mn(2+)</name>
        <dbReference type="ChEBI" id="CHEBI:29035"/>
    </cofactor>
</comment>
<comment type="similarity">
    <text evidence="4">Belongs to the peptidase M24B family.</text>
</comment>
<evidence type="ECO:0000256" key="4">
    <source>
        <dbReference type="ARBA" id="ARBA00008766"/>
    </source>
</evidence>
<dbReference type="InterPro" id="IPR007865">
    <property type="entry name" value="Aminopep_P_N"/>
</dbReference>
<comment type="function">
    <text evidence="3">Catalyzes the removal of a penultimate prolyl residue from the N-termini of peptides.</text>
</comment>
<feature type="domain" description="Aminopeptidase P N-terminal" evidence="13">
    <location>
        <begin position="87"/>
        <end position="223"/>
    </location>
</feature>
<comment type="caution">
    <text evidence="14">The sequence shown here is derived from an EMBL/GenBank/DDBJ whole genome shotgun (WGS) entry which is preliminary data.</text>
</comment>
<evidence type="ECO:0000256" key="3">
    <source>
        <dbReference type="ARBA" id="ARBA00002443"/>
    </source>
</evidence>
<dbReference type="GO" id="GO:0030145">
    <property type="term" value="F:manganese ion binding"/>
    <property type="evidence" value="ECO:0007669"/>
    <property type="project" value="InterPro"/>
</dbReference>
<dbReference type="InterPro" id="IPR052433">
    <property type="entry name" value="X-Pro_dipept-like"/>
</dbReference>
<comment type="catalytic activity">
    <reaction evidence="1">
        <text>Release of any N-terminal amino acid, including proline, that is linked to proline, even from a dipeptide or tripeptide.</text>
        <dbReference type="EC" id="3.4.11.9"/>
    </reaction>
</comment>
<dbReference type="SUPFAM" id="SSF55920">
    <property type="entry name" value="Creatinase/aminopeptidase"/>
    <property type="match status" value="1"/>
</dbReference>
<dbReference type="PANTHER" id="PTHR43226:SF4">
    <property type="entry name" value="XAA-PRO AMINOPEPTIDASE 3"/>
    <property type="match status" value="1"/>
</dbReference>
<proteinExistence type="inferred from homology"/>
<name>A0A9P4UUV8_9PEZI</name>
<evidence type="ECO:0000256" key="9">
    <source>
        <dbReference type="ARBA" id="ARBA00023049"/>
    </source>
</evidence>
<dbReference type="GO" id="GO:0070006">
    <property type="term" value="F:metalloaminopeptidase activity"/>
    <property type="evidence" value="ECO:0007669"/>
    <property type="project" value="InterPro"/>
</dbReference>
<evidence type="ECO:0000256" key="6">
    <source>
        <dbReference type="ARBA" id="ARBA00022438"/>
    </source>
</evidence>
<dbReference type="PANTHER" id="PTHR43226">
    <property type="entry name" value="XAA-PRO AMINOPEPTIDASE 3"/>
    <property type="match status" value="1"/>
</dbReference>
<evidence type="ECO:0000256" key="11">
    <source>
        <dbReference type="ARBA" id="ARBA00030849"/>
    </source>
</evidence>
<dbReference type="EC" id="3.4.11.9" evidence="5"/>
<dbReference type="EMBL" id="MU003765">
    <property type="protein sequence ID" value="KAF2726148.1"/>
    <property type="molecule type" value="Genomic_DNA"/>
</dbReference>
<gene>
    <name evidence="14" type="ORF">K431DRAFT_308580</name>
</gene>
<evidence type="ECO:0000313" key="14">
    <source>
        <dbReference type="EMBL" id="KAF2726148.1"/>
    </source>
</evidence>
<protein>
    <recommendedName>
        <fullName evidence="5">Xaa-Pro aminopeptidase</fullName>
        <ecNumber evidence="5">3.4.11.9</ecNumber>
    </recommendedName>
    <alternativeName>
        <fullName evidence="11">Aminoacylproline aminopeptidase</fullName>
    </alternativeName>
</protein>
<keyword evidence="6" id="KW-0031">Aminopeptidase</keyword>
<dbReference type="Pfam" id="PF05195">
    <property type="entry name" value="AMP_N"/>
    <property type="match status" value="1"/>
</dbReference>
<keyword evidence="10" id="KW-0464">Manganese</keyword>
<keyword evidence="9" id="KW-0482">Metalloprotease</keyword>
<keyword evidence="6" id="KW-0645">Protease</keyword>
<evidence type="ECO:0000256" key="1">
    <source>
        <dbReference type="ARBA" id="ARBA00001424"/>
    </source>
</evidence>
<evidence type="ECO:0000256" key="12">
    <source>
        <dbReference type="SAM" id="MobiDB-lite"/>
    </source>
</evidence>
<evidence type="ECO:0000256" key="7">
    <source>
        <dbReference type="ARBA" id="ARBA00022723"/>
    </source>
</evidence>
<accession>A0A9P4UUV8</accession>
<evidence type="ECO:0000256" key="2">
    <source>
        <dbReference type="ARBA" id="ARBA00001936"/>
    </source>
</evidence>
<dbReference type="GO" id="GO:0005739">
    <property type="term" value="C:mitochondrion"/>
    <property type="evidence" value="ECO:0007669"/>
    <property type="project" value="TreeGrafter"/>
</dbReference>
<dbReference type="SUPFAM" id="SSF53092">
    <property type="entry name" value="Creatinase/prolidase N-terminal domain"/>
    <property type="match status" value="1"/>
</dbReference>
<keyword evidence="8" id="KW-0378">Hydrolase</keyword>
<dbReference type="Proteomes" id="UP000799441">
    <property type="component" value="Unassembled WGS sequence"/>
</dbReference>
<dbReference type="AlphaFoldDB" id="A0A9P4UUV8"/>